<gene>
    <name evidence="2" type="ORF">ACFFHW_00435</name>
</gene>
<dbReference type="EMBL" id="JBHLVX010000001">
    <property type="protein sequence ID" value="MFC0266474.1"/>
    <property type="molecule type" value="Genomic_DNA"/>
</dbReference>
<proteinExistence type="predicted"/>
<name>A0ABV6FYT4_9GAMM</name>
<evidence type="ECO:0000313" key="3">
    <source>
        <dbReference type="Proteomes" id="UP001589814"/>
    </source>
</evidence>
<evidence type="ECO:0000313" key="2">
    <source>
        <dbReference type="EMBL" id="MFC0266474.1"/>
    </source>
</evidence>
<reference evidence="2 3" key="1">
    <citation type="submission" date="2024-09" db="EMBL/GenBank/DDBJ databases">
        <authorList>
            <person name="Sun Q."/>
            <person name="Mori K."/>
        </authorList>
    </citation>
    <scope>NUCLEOTIDE SEQUENCE [LARGE SCALE GENOMIC DNA]</scope>
    <source>
        <strain evidence="2 3">CCM 7415</strain>
    </source>
</reference>
<organism evidence="2 3">
    <name type="scientific">Kushneria aurantia</name>
    <dbReference type="NCBI Taxonomy" id="504092"/>
    <lineage>
        <taxon>Bacteria</taxon>
        <taxon>Pseudomonadati</taxon>
        <taxon>Pseudomonadota</taxon>
        <taxon>Gammaproteobacteria</taxon>
        <taxon>Oceanospirillales</taxon>
        <taxon>Halomonadaceae</taxon>
        <taxon>Kushneria</taxon>
    </lineage>
</organism>
<feature type="region of interest" description="Disordered" evidence="1">
    <location>
        <begin position="16"/>
        <end position="52"/>
    </location>
</feature>
<evidence type="ECO:0000256" key="1">
    <source>
        <dbReference type="SAM" id="MobiDB-lite"/>
    </source>
</evidence>
<sequence>MKKLLGTWLANWLRKPQNRAKAKRTAEQVWNRYQQRKGSSKGGSGRSPRGPR</sequence>
<accession>A0ABV6FYT4</accession>
<keyword evidence="3" id="KW-1185">Reference proteome</keyword>
<protein>
    <submittedName>
        <fullName evidence="2">Uncharacterized protein</fullName>
    </submittedName>
</protein>
<comment type="caution">
    <text evidence="2">The sequence shown here is derived from an EMBL/GenBank/DDBJ whole genome shotgun (WGS) entry which is preliminary data.</text>
</comment>
<dbReference type="RefSeq" id="WP_019950851.1">
    <property type="nucleotide sequence ID" value="NZ_JBHLVX010000001.1"/>
</dbReference>
<dbReference type="Proteomes" id="UP001589814">
    <property type="component" value="Unassembled WGS sequence"/>
</dbReference>